<accession>A0A2R5GAB4</accession>
<sequence length="501" mass="56432">MVQYLCEAVAQVLALGEGHPSEEALDNMAAKVRQHHSHYATCPAVAMALLNNEPGAHEKAMEHERVFRAKYSRLKVLLSRREFIKRVVSSLIEGMQAGEGLLEAARQRLEGAAEEEARLQALQFYGDASSVDERCATTAGIYHGDIIVACRPYFAKIEAATEKEHSRACTEIRNLIHGKMAFPRGDTFKGFELVVPSDNSWESRRGIPAIASMTDAELEDADIEIFFGRNLPQLSVALVKLSMTSRCRERFLSEDYLKTKVLAKLEDLIRTCTPDHNIFHDSYESLMGGSLHPDLPTGGIEALTPVDLAFGMVESRIDEYLDYFIDQRWLEPSGTTVRESEGLPSSPDEVEAKEEGWLFDELCRVFFAALEKTPEEAALYSNDRSKIHQRALRRYIHHTLTKENARHGLATSSQGCSIAPVTKRIELTHRLVPALTRAALRDLGRSLDGQADDFERRIFDDDNQRLLKVLNALALRELADLLEHKRLEILEYEKQSLKVDL</sequence>
<proteinExistence type="predicted"/>
<gene>
    <name evidence="2" type="ORF">FCC1311_028992</name>
</gene>
<feature type="coiled-coil region" evidence="1">
    <location>
        <begin position="95"/>
        <end position="122"/>
    </location>
</feature>
<evidence type="ECO:0000313" key="2">
    <source>
        <dbReference type="EMBL" id="GBG26678.1"/>
    </source>
</evidence>
<dbReference type="Proteomes" id="UP000241890">
    <property type="component" value="Unassembled WGS sequence"/>
</dbReference>
<name>A0A2R5GAB4_9STRA</name>
<keyword evidence="1" id="KW-0175">Coiled coil</keyword>
<organism evidence="2 3">
    <name type="scientific">Hondaea fermentalgiana</name>
    <dbReference type="NCBI Taxonomy" id="2315210"/>
    <lineage>
        <taxon>Eukaryota</taxon>
        <taxon>Sar</taxon>
        <taxon>Stramenopiles</taxon>
        <taxon>Bigyra</taxon>
        <taxon>Labyrinthulomycetes</taxon>
        <taxon>Thraustochytrida</taxon>
        <taxon>Thraustochytriidae</taxon>
        <taxon>Hondaea</taxon>
    </lineage>
</organism>
<protein>
    <submittedName>
        <fullName evidence="2">Uncharacterized protein</fullName>
    </submittedName>
</protein>
<dbReference type="InParanoid" id="A0A2R5GAB4"/>
<evidence type="ECO:0000313" key="3">
    <source>
        <dbReference type="Proteomes" id="UP000241890"/>
    </source>
</evidence>
<reference evidence="2 3" key="1">
    <citation type="submission" date="2017-12" db="EMBL/GenBank/DDBJ databases">
        <title>Sequencing, de novo assembly and annotation of complete genome of a new Thraustochytrid species, strain FCC1311.</title>
        <authorList>
            <person name="Sedici K."/>
            <person name="Godart F."/>
            <person name="Aiese Cigliano R."/>
            <person name="Sanseverino W."/>
            <person name="Barakat M."/>
            <person name="Ortet P."/>
            <person name="Marechal E."/>
            <person name="Cagnac O."/>
            <person name="Amato A."/>
        </authorList>
    </citation>
    <scope>NUCLEOTIDE SEQUENCE [LARGE SCALE GENOMIC DNA]</scope>
</reference>
<dbReference type="EMBL" id="BEYU01000022">
    <property type="protein sequence ID" value="GBG26678.1"/>
    <property type="molecule type" value="Genomic_DNA"/>
</dbReference>
<dbReference type="AlphaFoldDB" id="A0A2R5GAB4"/>
<keyword evidence="3" id="KW-1185">Reference proteome</keyword>
<evidence type="ECO:0000256" key="1">
    <source>
        <dbReference type="SAM" id="Coils"/>
    </source>
</evidence>
<comment type="caution">
    <text evidence="2">The sequence shown here is derived from an EMBL/GenBank/DDBJ whole genome shotgun (WGS) entry which is preliminary data.</text>
</comment>